<evidence type="ECO:0000313" key="4">
    <source>
        <dbReference type="Proteomes" id="UP001497623"/>
    </source>
</evidence>
<comment type="caution">
    <text evidence="3">The sequence shown here is derived from an EMBL/GenBank/DDBJ whole genome shotgun (WGS) entry which is preliminary data.</text>
</comment>
<protein>
    <submittedName>
        <fullName evidence="3">Uncharacterized protein</fullName>
    </submittedName>
</protein>
<keyword evidence="2" id="KW-0472">Membrane</keyword>
<accession>A0AAV2QVJ2</accession>
<gene>
    <name evidence="3" type="ORF">MNOR_LOCUS16383</name>
</gene>
<feature type="transmembrane region" description="Helical" evidence="2">
    <location>
        <begin position="12"/>
        <end position="30"/>
    </location>
</feature>
<keyword evidence="2" id="KW-1133">Transmembrane helix</keyword>
<evidence type="ECO:0000313" key="3">
    <source>
        <dbReference type="EMBL" id="CAL4099042.1"/>
    </source>
</evidence>
<name>A0AAV2QVJ2_MEGNR</name>
<organism evidence="3 4">
    <name type="scientific">Meganyctiphanes norvegica</name>
    <name type="common">Northern krill</name>
    <name type="synonym">Thysanopoda norvegica</name>
    <dbReference type="NCBI Taxonomy" id="48144"/>
    <lineage>
        <taxon>Eukaryota</taxon>
        <taxon>Metazoa</taxon>
        <taxon>Ecdysozoa</taxon>
        <taxon>Arthropoda</taxon>
        <taxon>Crustacea</taxon>
        <taxon>Multicrustacea</taxon>
        <taxon>Malacostraca</taxon>
        <taxon>Eumalacostraca</taxon>
        <taxon>Eucarida</taxon>
        <taxon>Euphausiacea</taxon>
        <taxon>Euphausiidae</taxon>
        <taxon>Meganyctiphanes</taxon>
    </lineage>
</organism>
<sequence>MLDFIDETVIEIAFAVIPYFLLLILMCHFAKRAVWTHDAPLTAAPPPKPKKRRSSSSGGSDGEEEKPDKPVEDVDEDAPSGDAPLDDNEEHQENSALMNREYLDW</sequence>
<keyword evidence="2" id="KW-0812">Transmembrane</keyword>
<dbReference type="EMBL" id="CAXKWB010010735">
    <property type="protein sequence ID" value="CAL4099042.1"/>
    <property type="molecule type" value="Genomic_DNA"/>
</dbReference>
<keyword evidence="4" id="KW-1185">Reference proteome</keyword>
<reference evidence="3 4" key="1">
    <citation type="submission" date="2024-05" db="EMBL/GenBank/DDBJ databases">
        <authorList>
            <person name="Wallberg A."/>
        </authorList>
    </citation>
    <scope>NUCLEOTIDE SEQUENCE [LARGE SCALE GENOMIC DNA]</scope>
</reference>
<feature type="region of interest" description="Disordered" evidence="1">
    <location>
        <begin position="38"/>
        <end position="105"/>
    </location>
</feature>
<evidence type="ECO:0000256" key="1">
    <source>
        <dbReference type="SAM" id="MobiDB-lite"/>
    </source>
</evidence>
<dbReference type="Proteomes" id="UP001497623">
    <property type="component" value="Unassembled WGS sequence"/>
</dbReference>
<proteinExistence type="predicted"/>
<dbReference type="AlphaFoldDB" id="A0AAV2QVJ2"/>
<evidence type="ECO:0000256" key="2">
    <source>
        <dbReference type="SAM" id="Phobius"/>
    </source>
</evidence>
<feature type="compositionally biased region" description="Acidic residues" evidence="1">
    <location>
        <begin position="73"/>
        <end position="90"/>
    </location>
</feature>